<evidence type="ECO:0000313" key="4">
    <source>
        <dbReference type="Proteomes" id="UP001139971"/>
    </source>
</evidence>
<dbReference type="GO" id="GO:0055085">
    <property type="term" value="P:transmembrane transport"/>
    <property type="evidence" value="ECO:0007669"/>
    <property type="project" value="InterPro"/>
</dbReference>
<dbReference type="PANTHER" id="PTHR33376">
    <property type="match status" value="1"/>
</dbReference>
<comment type="caution">
    <text evidence="3">The sequence shown here is derived from an EMBL/GenBank/DDBJ whole genome shotgun (WGS) entry which is preliminary data.</text>
</comment>
<dbReference type="InterPro" id="IPR004682">
    <property type="entry name" value="TRAP_DctP"/>
</dbReference>
<dbReference type="GO" id="GO:0030246">
    <property type="term" value="F:carbohydrate binding"/>
    <property type="evidence" value="ECO:0007669"/>
    <property type="project" value="TreeGrafter"/>
</dbReference>
<dbReference type="Gene3D" id="3.40.190.170">
    <property type="entry name" value="Bacterial extracellular solute-binding protein, family 7"/>
    <property type="match status" value="1"/>
</dbReference>
<accession>A0A9X3YT41</accession>
<evidence type="ECO:0000256" key="2">
    <source>
        <dbReference type="SAM" id="SignalP"/>
    </source>
</evidence>
<organism evidence="3 4">
    <name type="scientific">Tahibacter soli</name>
    <dbReference type="NCBI Taxonomy" id="2983605"/>
    <lineage>
        <taxon>Bacteria</taxon>
        <taxon>Pseudomonadati</taxon>
        <taxon>Pseudomonadota</taxon>
        <taxon>Gammaproteobacteria</taxon>
        <taxon>Lysobacterales</taxon>
        <taxon>Rhodanobacteraceae</taxon>
        <taxon>Tahibacter</taxon>
    </lineage>
</organism>
<dbReference type="Pfam" id="PF03480">
    <property type="entry name" value="DctP"/>
    <property type="match status" value="1"/>
</dbReference>
<sequence>MLTRRAFIGATLAAAGGAAFGAPAARALTATDVHTPGYPTVEALRFIGETLARETDGRLSVKLYHSGQLGRESDAVDLARFGALDIVRVNIGALNNPFPATQVLALPYVFDSTAHMRRAIDGAVGREILDAFAKRDLVGLAIYDAGQRCFYNTKRAIREPADLHGLKIRVPPSDIFMDLVRTLGANPTPLPYGEAYSALQTHLIDGAENNWQSFHTTRQFEVARHWSQTGHSFAPDALLLSRRTYDALAPDDRDRLVDVANRSVGYMRGLWDTSEEASRRFVLEHGVTANEVDRDAFVRAAQPVLERRRGDALVDKLYRGIRDLA</sequence>
<name>A0A9X3YT41_9GAMM</name>
<dbReference type="InterPro" id="IPR038404">
    <property type="entry name" value="TRAP_DctP_sf"/>
</dbReference>
<proteinExistence type="predicted"/>
<dbReference type="PIRSF" id="PIRSF006470">
    <property type="entry name" value="DctB"/>
    <property type="match status" value="1"/>
</dbReference>
<evidence type="ECO:0000256" key="1">
    <source>
        <dbReference type="ARBA" id="ARBA00022729"/>
    </source>
</evidence>
<reference evidence="3" key="1">
    <citation type="submission" date="2023-02" db="EMBL/GenBank/DDBJ databases">
        <title>Tahibacter soli sp. nov. isolated from soil.</title>
        <authorList>
            <person name="Baek J.H."/>
            <person name="Lee J.K."/>
            <person name="Choi D.G."/>
            <person name="Jeon C.O."/>
        </authorList>
    </citation>
    <scope>NUCLEOTIDE SEQUENCE</scope>
    <source>
        <strain evidence="3">BL</strain>
    </source>
</reference>
<evidence type="ECO:0000313" key="3">
    <source>
        <dbReference type="EMBL" id="MDC8015931.1"/>
    </source>
</evidence>
<dbReference type="GO" id="GO:0030288">
    <property type="term" value="C:outer membrane-bounded periplasmic space"/>
    <property type="evidence" value="ECO:0007669"/>
    <property type="project" value="InterPro"/>
</dbReference>
<keyword evidence="1 2" id="KW-0732">Signal</keyword>
<dbReference type="PROSITE" id="PS51318">
    <property type="entry name" value="TAT"/>
    <property type="match status" value="1"/>
</dbReference>
<dbReference type="InterPro" id="IPR018389">
    <property type="entry name" value="DctP_fam"/>
</dbReference>
<dbReference type="PANTHER" id="PTHR33376:SF2">
    <property type="entry name" value="DICARBOXYLATE-BINDING PERIPLASMIC PROTEIN"/>
    <property type="match status" value="1"/>
</dbReference>
<dbReference type="EMBL" id="JAOVZO020000023">
    <property type="protein sequence ID" value="MDC8015931.1"/>
    <property type="molecule type" value="Genomic_DNA"/>
</dbReference>
<gene>
    <name evidence="3" type="ORF">OD750_025690</name>
</gene>
<dbReference type="NCBIfam" id="TIGR00787">
    <property type="entry name" value="dctP"/>
    <property type="match status" value="1"/>
</dbReference>
<dbReference type="InterPro" id="IPR006311">
    <property type="entry name" value="TAT_signal"/>
</dbReference>
<dbReference type="NCBIfam" id="NF037995">
    <property type="entry name" value="TRAP_S1"/>
    <property type="match status" value="1"/>
</dbReference>
<dbReference type="CDD" id="cd13671">
    <property type="entry name" value="PBP2_TRAP_SBP_like_3"/>
    <property type="match status" value="1"/>
</dbReference>
<dbReference type="Proteomes" id="UP001139971">
    <property type="component" value="Unassembled WGS sequence"/>
</dbReference>
<feature type="chain" id="PRO_5040979732" evidence="2">
    <location>
        <begin position="22"/>
        <end position="325"/>
    </location>
</feature>
<feature type="signal peptide" evidence="2">
    <location>
        <begin position="1"/>
        <end position="21"/>
    </location>
</feature>
<keyword evidence="4" id="KW-1185">Reference proteome</keyword>
<protein>
    <submittedName>
        <fullName evidence="3">TRAP transporter substrate-binding protein</fullName>
    </submittedName>
</protein>
<dbReference type="RefSeq" id="WP_263543563.1">
    <property type="nucleotide sequence ID" value="NZ_JAOVZO020000023.1"/>
</dbReference>
<dbReference type="AlphaFoldDB" id="A0A9X3YT41"/>